<dbReference type="Proteomes" id="UP000054047">
    <property type="component" value="Unassembled WGS sequence"/>
</dbReference>
<name>A0A0C2F7F0_9BILA</name>
<sequence length="143" mass="16025">MPFPSRGIRLPDSISSVDSKIASLELAIQRIYKNEAAQTYKSNLTMSEQRGFRKLVRLKDKLRYMVGDICGSFVVVPQSLDRDIVNQMLSDSTTYAETTVAAFRRACEKVRKTISTVVKPKLGPNIAKGLLDLHPVVPTFYCL</sequence>
<reference evidence="1 2" key="1">
    <citation type="submission" date="2013-12" db="EMBL/GenBank/DDBJ databases">
        <title>Draft genome of the parsitic nematode Ancylostoma duodenale.</title>
        <authorList>
            <person name="Mitreva M."/>
        </authorList>
    </citation>
    <scope>NUCLEOTIDE SEQUENCE [LARGE SCALE GENOMIC DNA]</scope>
    <source>
        <strain evidence="1 2">Zhejiang</strain>
    </source>
</reference>
<dbReference type="AlphaFoldDB" id="A0A0C2F7F0"/>
<evidence type="ECO:0000313" key="1">
    <source>
        <dbReference type="EMBL" id="KIH44425.1"/>
    </source>
</evidence>
<accession>A0A0C2F7F0</accession>
<keyword evidence="2" id="KW-1185">Reference proteome</keyword>
<organism evidence="1 2">
    <name type="scientific">Ancylostoma duodenale</name>
    <dbReference type="NCBI Taxonomy" id="51022"/>
    <lineage>
        <taxon>Eukaryota</taxon>
        <taxon>Metazoa</taxon>
        <taxon>Ecdysozoa</taxon>
        <taxon>Nematoda</taxon>
        <taxon>Chromadorea</taxon>
        <taxon>Rhabditida</taxon>
        <taxon>Rhabditina</taxon>
        <taxon>Rhabditomorpha</taxon>
        <taxon>Strongyloidea</taxon>
        <taxon>Ancylostomatidae</taxon>
        <taxon>Ancylostomatinae</taxon>
        <taxon>Ancylostoma</taxon>
    </lineage>
</organism>
<feature type="non-terminal residue" evidence="1">
    <location>
        <position position="143"/>
    </location>
</feature>
<proteinExistence type="predicted"/>
<protein>
    <submittedName>
        <fullName evidence="1">Uncharacterized protein</fullName>
    </submittedName>
</protein>
<dbReference type="OrthoDB" id="5861985at2759"/>
<dbReference type="EMBL" id="KN777869">
    <property type="protein sequence ID" value="KIH44425.1"/>
    <property type="molecule type" value="Genomic_DNA"/>
</dbReference>
<evidence type="ECO:0000313" key="2">
    <source>
        <dbReference type="Proteomes" id="UP000054047"/>
    </source>
</evidence>
<gene>
    <name evidence="1" type="ORF">ANCDUO_25549</name>
</gene>